<feature type="active site" description="Tele-AMP-histidine intermediate" evidence="3">
    <location>
        <position position="102"/>
    </location>
</feature>
<keyword evidence="8" id="KW-1185">Reference proteome</keyword>
<evidence type="ECO:0000256" key="2">
    <source>
        <dbReference type="ARBA" id="ARBA00025764"/>
    </source>
</evidence>
<sequence>NTQNVTRCGVDRMAFGCPFQCDPLFPQCVAFRDVSPQAPVHVLVIPRKPIPRLSQAEEADTQLLGHLLLVASQVAKAEGLSEGYRVVINDGKHGAQSVYHLHLHILGGRQMGWPPG</sequence>
<dbReference type="Gene3D" id="3.30.428.10">
    <property type="entry name" value="HIT-like"/>
    <property type="match status" value="1"/>
</dbReference>
<evidence type="ECO:0000256" key="1">
    <source>
        <dbReference type="ARBA" id="ARBA00024472"/>
    </source>
</evidence>
<evidence type="ECO:0000256" key="5">
    <source>
        <dbReference type="PROSITE-ProRule" id="PRU00464"/>
    </source>
</evidence>
<accession>A0A803TNT0</accession>
<dbReference type="InterPro" id="IPR036265">
    <property type="entry name" value="HIT-like_sf"/>
</dbReference>
<dbReference type="Ensembl" id="ENSACAT00000051781.1">
    <property type="protein sequence ID" value="ENSACAP00000036870.1"/>
    <property type="gene ID" value="ENSACAG00000034720.1"/>
</dbReference>
<dbReference type="AlphaFoldDB" id="A0A803TNT0"/>
<reference evidence="7" key="2">
    <citation type="submission" date="2025-08" db="UniProtKB">
        <authorList>
            <consortium name="Ensembl"/>
        </authorList>
    </citation>
    <scope>IDENTIFICATION</scope>
</reference>
<dbReference type="PROSITE" id="PS00892">
    <property type="entry name" value="HIT_1"/>
    <property type="match status" value="1"/>
</dbReference>
<evidence type="ECO:0000313" key="7">
    <source>
        <dbReference type="Ensembl" id="ENSACAP00000036870.1"/>
    </source>
</evidence>
<protein>
    <recommendedName>
        <fullName evidence="6">HIT domain-containing protein</fullName>
    </recommendedName>
</protein>
<feature type="domain" description="HIT" evidence="6">
    <location>
        <begin position="29"/>
        <end position="116"/>
    </location>
</feature>
<dbReference type="SUPFAM" id="SSF54197">
    <property type="entry name" value="HIT-like"/>
    <property type="match status" value="1"/>
</dbReference>
<reference evidence="7" key="3">
    <citation type="submission" date="2025-09" db="UniProtKB">
        <authorList>
            <consortium name="Ensembl"/>
        </authorList>
    </citation>
    <scope>IDENTIFICATION</scope>
</reference>
<organism evidence="7 8">
    <name type="scientific">Anolis carolinensis</name>
    <name type="common">Green anole</name>
    <name type="synonym">American chameleon</name>
    <dbReference type="NCBI Taxonomy" id="28377"/>
    <lineage>
        <taxon>Eukaryota</taxon>
        <taxon>Metazoa</taxon>
        <taxon>Chordata</taxon>
        <taxon>Craniata</taxon>
        <taxon>Vertebrata</taxon>
        <taxon>Euteleostomi</taxon>
        <taxon>Lepidosauria</taxon>
        <taxon>Squamata</taxon>
        <taxon>Bifurcata</taxon>
        <taxon>Unidentata</taxon>
        <taxon>Episquamata</taxon>
        <taxon>Toxicofera</taxon>
        <taxon>Iguania</taxon>
        <taxon>Dactyloidae</taxon>
        <taxon>Anolis</taxon>
    </lineage>
</organism>
<dbReference type="InterPro" id="IPR019808">
    <property type="entry name" value="Histidine_triad_CS"/>
</dbReference>
<comment type="catalytic activity">
    <reaction evidence="1">
        <text>adenosine 5'-phosphoramidate + H2O = NH4(+) + AMP</text>
        <dbReference type="Rhea" id="RHEA:67916"/>
        <dbReference type="ChEBI" id="CHEBI:15377"/>
        <dbReference type="ChEBI" id="CHEBI:28938"/>
        <dbReference type="ChEBI" id="CHEBI:57890"/>
        <dbReference type="ChEBI" id="CHEBI:456215"/>
    </reaction>
</comment>
<feature type="short sequence motif" description="Histidine triad motif" evidence="4 5">
    <location>
        <begin position="100"/>
        <end position="104"/>
    </location>
</feature>
<dbReference type="Proteomes" id="UP000001646">
    <property type="component" value="Unplaced"/>
</dbReference>
<dbReference type="GO" id="GO:0005737">
    <property type="term" value="C:cytoplasm"/>
    <property type="evidence" value="ECO:0000318"/>
    <property type="project" value="GO_Central"/>
</dbReference>
<evidence type="ECO:0000259" key="6">
    <source>
        <dbReference type="PROSITE" id="PS51084"/>
    </source>
</evidence>
<name>A0A803TNT0_ANOCA</name>
<dbReference type="InterPro" id="IPR001310">
    <property type="entry name" value="Histidine_triad_HIT"/>
</dbReference>
<dbReference type="GO" id="GO:0005739">
    <property type="term" value="C:mitochondrion"/>
    <property type="evidence" value="ECO:0000318"/>
    <property type="project" value="GO_Central"/>
</dbReference>
<dbReference type="PANTHER" id="PTHR23089">
    <property type="entry name" value="HISTIDINE TRIAD HIT PROTEIN"/>
    <property type="match status" value="1"/>
</dbReference>
<comment type="similarity">
    <text evidence="2">Belongs to the HINT family.</text>
</comment>
<dbReference type="GeneTree" id="ENSGT00940000157905"/>
<evidence type="ECO:0000256" key="4">
    <source>
        <dbReference type="PIRSR" id="PIRSR601310-3"/>
    </source>
</evidence>
<dbReference type="CDD" id="cd01276">
    <property type="entry name" value="PKCI_related"/>
    <property type="match status" value="1"/>
</dbReference>
<evidence type="ECO:0000256" key="3">
    <source>
        <dbReference type="PIRSR" id="PIRSR601310-1"/>
    </source>
</evidence>
<dbReference type="Pfam" id="PF01230">
    <property type="entry name" value="HIT"/>
    <property type="match status" value="1"/>
</dbReference>
<dbReference type="GO" id="GO:0016787">
    <property type="term" value="F:hydrolase activity"/>
    <property type="evidence" value="ECO:0000318"/>
    <property type="project" value="GO_Central"/>
</dbReference>
<reference evidence="7" key="1">
    <citation type="submission" date="2009-12" db="EMBL/GenBank/DDBJ databases">
        <title>The Genome Sequence of Anolis carolinensis (Green Anole Lizard).</title>
        <authorList>
            <consortium name="The Genome Sequencing Platform"/>
            <person name="Di Palma F."/>
            <person name="Alfoldi J."/>
            <person name="Heiman D."/>
            <person name="Young S."/>
            <person name="Grabherr M."/>
            <person name="Johnson J."/>
            <person name="Lander E.S."/>
            <person name="Lindblad-Toh K."/>
        </authorList>
    </citation>
    <scope>NUCLEOTIDE SEQUENCE [LARGE SCALE GENOMIC DNA]</scope>
    <source>
        <strain evidence="7">JBL SC #1</strain>
    </source>
</reference>
<dbReference type="PRINTS" id="PR00332">
    <property type="entry name" value="HISTRIAD"/>
</dbReference>
<dbReference type="InParanoid" id="A0A803TNT0"/>
<dbReference type="PROSITE" id="PS51084">
    <property type="entry name" value="HIT_2"/>
    <property type="match status" value="1"/>
</dbReference>
<evidence type="ECO:0000313" key="8">
    <source>
        <dbReference type="Proteomes" id="UP000001646"/>
    </source>
</evidence>
<proteinExistence type="inferred from homology"/>
<dbReference type="InterPro" id="IPR011146">
    <property type="entry name" value="HIT-like"/>
</dbReference>